<keyword evidence="3" id="KW-1185">Reference proteome</keyword>
<feature type="region of interest" description="Disordered" evidence="1">
    <location>
        <begin position="1"/>
        <end position="22"/>
    </location>
</feature>
<evidence type="ECO:0000313" key="3">
    <source>
        <dbReference type="Proteomes" id="UP001240150"/>
    </source>
</evidence>
<sequence>MDRAVARRFGPGEGGAPRLTPEAVQRILDRPAEQLDGTGQRFKQLVEENFTDSAYRDGQPIRRPSSPDDIAARLGELRDSRPPSLTSRLLHVDRLRDLLPELSHEVPEPELIHSRQVNAGAYHGFARPSDRLSVEHEVREAAPEVVRDLFKNVELNRPASCGHDELRVQDGRTVKVDFGSGSMDRREVGTSGR</sequence>
<proteinExistence type="predicted"/>
<feature type="region of interest" description="Disordered" evidence="1">
    <location>
        <begin position="50"/>
        <end position="69"/>
    </location>
</feature>
<dbReference type="EMBL" id="CP126980">
    <property type="protein sequence ID" value="WIN00110.1"/>
    <property type="molecule type" value="Genomic_DNA"/>
</dbReference>
<evidence type="ECO:0000256" key="1">
    <source>
        <dbReference type="SAM" id="MobiDB-lite"/>
    </source>
</evidence>
<reference evidence="2 3" key="1">
    <citation type="submission" date="2023-06" db="EMBL/GenBank/DDBJ databases">
        <authorList>
            <person name="Yushchuk O."/>
            <person name="Binda E."/>
            <person name="Ruckert-Reed C."/>
            <person name="Fedorenko V."/>
            <person name="Kalinowski J."/>
            <person name="Marinelli F."/>
        </authorList>
    </citation>
    <scope>NUCLEOTIDE SEQUENCE [LARGE SCALE GENOMIC DNA]</scope>
    <source>
        <strain evidence="2 3">NRRL 3884</strain>
    </source>
</reference>
<organism evidence="2 3">
    <name type="scientific">Actinoplanes oblitus</name>
    <dbReference type="NCBI Taxonomy" id="3040509"/>
    <lineage>
        <taxon>Bacteria</taxon>
        <taxon>Bacillati</taxon>
        <taxon>Actinomycetota</taxon>
        <taxon>Actinomycetes</taxon>
        <taxon>Micromonosporales</taxon>
        <taxon>Micromonosporaceae</taxon>
        <taxon>Actinoplanes</taxon>
    </lineage>
</organism>
<gene>
    <name evidence="2" type="ORF">ACTOB_003793</name>
</gene>
<dbReference type="RefSeq" id="WP_284921583.1">
    <property type="nucleotide sequence ID" value="NZ_CP126980.1"/>
</dbReference>
<accession>A0ABY8WUN3</accession>
<evidence type="ECO:0008006" key="4">
    <source>
        <dbReference type="Google" id="ProtNLM"/>
    </source>
</evidence>
<name>A0ABY8WUN3_9ACTN</name>
<evidence type="ECO:0000313" key="2">
    <source>
        <dbReference type="EMBL" id="WIN00110.1"/>
    </source>
</evidence>
<protein>
    <recommendedName>
        <fullName evidence="4">DUF4157 domain-containing protein</fullName>
    </recommendedName>
</protein>
<dbReference type="Proteomes" id="UP001240150">
    <property type="component" value="Chromosome"/>
</dbReference>